<dbReference type="PANTHER" id="PTHR11669">
    <property type="entry name" value="REPLICATION FACTOR C / DNA POLYMERASE III GAMMA-TAU SUBUNIT"/>
    <property type="match status" value="1"/>
</dbReference>
<dbReference type="InterPro" id="IPR050238">
    <property type="entry name" value="DNA_Rep/Repair_Clamp_Loader"/>
</dbReference>
<evidence type="ECO:0000256" key="5">
    <source>
        <dbReference type="ARBA" id="ARBA00022840"/>
    </source>
</evidence>
<dbReference type="Gene3D" id="3.40.50.300">
    <property type="entry name" value="P-loop containing nucleotide triphosphate hydrolases"/>
    <property type="match status" value="1"/>
</dbReference>
<proteinExistence type="inferred from homology"/>
<dbReference type="Pfam" id="PF08542">
    <property type="entry name" value="Rep_fac_C"/>
    <property type="match status" value="1"/>
</dbReference>
<evidence type="ECO:0000313" key="10">
    <source>
        <dbReference type="Proteomes" id="UP000070657"/>
    </source>
</evidence>
<dbReference type="CDD" id="cd18140">
    <property type="entry name" value="HLD_clamp_RFC"/>
    <property type="match status" value="1"/>
</dbReference>
<keyword evidence="5" id="KW-0067">ATP-binding</keyword>
<protein>
    <recommendedName>
        <fullName evidence="2">Replication factor C small subunit</fullName>
    </recommendedName>
    <alternativeName>
        <fullName evidence="6">Clamp loader small subunit</fullName>
    </alternativeName>
</protein>
<dbReference type="GO" id="GO:0003677">
    <property type="term" value="F:DNA binding"/>
    <property type="evidence" value="ECO:0007669"/>
    <property type="project" value="InterPro"/>
</dbReference>
<dbReference type="GO" id="GO:0005524">
    <property type="term" value="F:ATP binding"/>
    <property type="evidence" value="ECO:0007669"/>
    <property type="project" value="UniProtKB-KW"/>
</dbReference>
<evidence type="ECO:0000256" key="4">
    <source>
        <dbReference type="ARBA" id="ARBA00022741"/>
    </source>
</evidence>
<evidence type="ECO:0000256" key="3">
    <source>
        <dbReference type="ARBA" id="ARBA00022705"/>
    </source>
</evidence>
<comment type="caution">
    <text evidence="9">The sequence shown here is derived from an EMBL/GenBank/DDBJ whole genome shotgun (WGS) entry which is preliminary data.</text>
</comment>
<keyword evidence="10" id="KW-1185">Reference proteome</keyword>
<dbReference type="CDD" id="cd00009">
    <property type="entry name" value="AAA"/>
    <property type="match status" value="1"/>
</dbReference>
<evidence type="ECO:0000256" key="2">
    <source>
        <dbReference type="ARBA" id="ARBA00014164"/>
    </source>
</evidence>
<dbReference type="SUPFAM" id="SSF52540">
    <property type="entry name" value="P-loop containing nucleoside triphosphate hydrolases"/>
    <property type="match status" value="1"/>
</dbReference>
<accession>A0A133UI14</accession>
<reference evidence="9 10" key="1">
    <citation type="journal article" date="2016" name="Sci. Rep.">
        <title>Metabolic traits of an uncultured archaeal lineage -MSBL1- from brine pools of the Red Sea.</title>
        <authorList>
            <person name="Mwirichia R."/>
            <person name="Alam I."/>
            <person name="Rashid M."/>
            <person name="Vinu M."/>
            <person name="Ba-Alawi W."/>
            <person name="Anthony Kamau A."/>
            <person name="Kamanda Ngugi D."/>
            <person name="Goker M."/>
            <person name="Klenk H.P."/>
            <person name="Bajic V."/>
            <person name="Stingl U."/>
        </authorList>
    </citation>
    <scope>NUCLEOTIDE SEQUENCE [LARGE SCALE GENOMIC DNA]</scope>
    <source>
        <strain evidence="9">SCGC-AAA259E22</strain>
    </source>
</reference>
<dbReference type="EMBL" id="LHXP01000004">
    <property type="protein sequence ID" value="KXA93881.1"/>
    <property type="molecule type" value="Genomic_DNA"/>
</dbReference>
<dbReference type="PANTHER" id="PTHR11669:SF20">
    <property type="entry name" value="REPLICATION FACTOR C SUBUNIT 4"/>
    <property type="match status" value="1"/>
</dbReference>
<dbReference type="GO" id="GO:0006281">
    <property type="term" value="P:DNA repair"/>
    <property type="evidence" value="ECO:0007669"/>
    <property type="project" value="TreeGrafter"/>
</dbReference>
<evidence type="ECO:0000313" key="9">
    <source>
        <dbReference type="EMBL" id="KXA93881.1"/>
    </source>
</evidence>
<dbReference type="GO" id="GO:0003689">
    <property type="term" value="F:DNA clamp loader activity"/>
    <property type="evidence" value="ECO:0007669"/>
    <property type="project" value="TreeGrafter"/>
</dbReference>
<dbReference type="GO" id="GO:0006261">
    <property type="term" value="P:DNA-templated DNA replication"/>
    <property type="evidence" value="ECO:0007669"/>
    <property type="project" value="TreeGrafter"/>
</dbReference>
<dbReference type="InterPro" id="IPR047854">
    <property type="entry name" value="RFC_lid"/>
</dbReference>
<dbReference type="AlphaFoldDB" id="A0A133UI14"/>
<gene>
    <name evidence="9" type="ORF">AKJ66_00625</name>
</gene>
<dbReference type="InterPro" id="IPR013748">
    <property type="entry name" value="Rep_factorC_C"/>
</dbReference>
<dbReference type="GO" id="GO:0005663">
    <property type="term" value="C:DNA replication factor C complex"/>
    <property type="evidence" value="ECO:0007669"/>
    <property type="project" value="TreeGrafter"/>
</dbReference>
<dbReference type="Proteomes" id="UP000070657">
    <property type="component" value="Unassembled WGS sequence"/>
</dbReference>
<feature type="region of interest" description="Disordered" evidence="7">
    <location>
        <begin position="86"/>
        <end position="106"/>
    </location>
</feature>
<dbReference type="SUPFAM" id="SSF48019">
    <property type="entry name" value="post-AAA+ oligomerization domain-like"/>
    <property type="match status" value="1"/>
</dbReference>
<comment type="similarity">
    <text evidence="1">Belongs to the activator 1 small subunits family. RfcS subfamily.</text>
</comment>
<evidence type="ECO:0000256" key="6">
    <source>
        <dbReference type="ARBA" id="ARBA00031749"/>
    </source>
</evidence>
<evidence type="ECO:0000256" key="7">
    <source>
        <dbReference type="SAM" id="MobiDB-lite"/>
    </source>
</evidence>
<organism evidence="9 10">
    <name type="scientific">candidate division MSBL1 archaeon SCGC-AAA259E22</name>
    <dbReference type="NCBI Taxonomy" id="1698265"/>
    <lineage>
        <taxon>Archaea</taxon>
        <taxon>Methanobacteriati</taxon>
        <taxon>Methanobacteriota</taxon>
        <taxon>candidate division MSBL1</taxon>
    </lineage>
</organism>
<evidence type="ECO:0000256" key="1">
    <source>
        <dbReference type="ARBA" id="ARBA00009668"/>
    </source>
</evidence>
<keyword evidence="3" id="KW-0235">DNA replication</keyword>
<evidence type="ECO:0000259" key="8">
    <source>
        <dbReference type="Pfam" id="PF08542"/>
    </source>
</evidence>
<dbReference type="InterPro" id="IPR008921">
    <property type="entry name" value="DNA_pol3_clamp-load_cplx_C"/>
</dbReference>
<dbReference type="Gene3D" id="1.10.8.60">
    <property type="match status" value="1"/>
</dbReference>
<sequence>MPKSSLWVEEYRPTSLSDVPVQEKIIKDLKGFVKKGSIPHMIFAGPVGSGKTMAALGLAGDLYGGNQDQYFLKVNCSNEGVMVRRKPLPGEGGGEIQKAKRRKRVTGTNKRLRLREEILNHIRSPAMGKIAHKLLYLLDFDEEDSQTQNALRRPMETYSENCRFVFSVENTSNIIDPLLSRCAIFRFGRPSVEDISKMLKNIARKEDVEFTEDGIEVVIEVSNRNLVYAINLLQAVFSVEKKVDKKLVYESIDSFRTGELKNMVITAFRGDFQGARKSLMDILIKGGSNPGELLHEIQKEIYDLDAPDPVKIKLIEKIGKYDHNLTQGKNKRIQLENVLAHIARIGERIRH</sequence>
<feature type="domain" description="Replication factor C C-terminal" evidence="8">
    <location>
        <begin position="259"/>
        <end position="340"/>
    </location>
</feature>
<dbReference type="InterPro" id="IPR027417">
    <property type="entry name" value="P-loop_NTPase"/>
</dbReference>
<keyword evidence="4" id="KW-0547">Nucleotide-binding</keyword>
<name>A0A133UI14_9EURY</name>
<dbReference type="Gene3D" id="1.20.272.10">
    <property type="match status" value="1"/>
</dbReference>